<dbReference type="EMBL" id="JAACQH010000040">
    <property type="protein sequence ID" value="NCS91222.1"/>
    <property type="molecule type" value="Genomic_DNA"/>
</dbReference>
<keyword evidence="6" id="KW-0819">tRNA processing</keyword>
<dbReference type="GO" id="GO:0006450">
    <property type="term" value="P:regulation of translational fidelity"/>
    <property type="evidence" value="ECO:0007669"/>
    <property type="project" value="TreeGrafter"/>
</dbReference>
<comment type="similarity">
    <text evidence="2">Belongs to the SUA5 family.</text>
</comment>
<dbReference type="InterPro" id="IPR017945">
    <property type="entry name" value="DHBP_synth_RibB-like_a/b_dom"/>
</dbReference>
<dbReference type="PANTHER" id="PTHR17490">
    <property type="entry name" value="SUA5"/>
    <property type="match status" value="1"/>
</dbReference>
<dbReference type="Proteomes" id="UP000738826">
    <property type="component" value="Unassembled WGS sequence"/>
</dbReference>
<evidence type="ECO:0000256" key="2">
    <source>
        <dbReference type="ARBA" id="ARBA00007663"/>
    </source>
</evidence>
<keyword evidence="7" id="KW-0548">Nucleotidyltransferase</keyword>
<evidence type="ECO:0000256" key="10">
    <source>
        <dbReference type="ARBA" id="ARBA00029774"/>
    </source>
</evidence>
<evidence type="ECO:0000256" key="8">
    <source>
        <dbReference type="ARBA" id="ARBA00022741"/>
    </source>
</evidence>
<dbReference type="GO" id="GO:0005524">
    <property type="term" value="F:ATP binding"/>
    <property type="evidence" value="ECO:0007669"/>
    <property type="project" value="UniProtKB-KW"/>
</dbReference>
<protein>
    <recommendedName>
        <fullName evidence="10">L-threonylcarbamoyladenylate synthase</fullName>
        <ecNumber evidence="3">2.7.7.87</ecNumber>
    </recommendedName>
    <alternativeName>
        <fullName evidence="10">L-threonylcarbamoyladenylate synthase</fullName>
    </alternativeName>
</protein>
<evidence type="ECO:0000256" key="4">
    <source>
        <dbReference type="ARBA" id="ARBA00022490"/>
    </source>
</evidence>
<feature type="domain" description="YrdC-like" evidence="12">
    <location>
        <begin position="4"/>
        <end position="181"/>
    </location>
</feature>
<dbReference type="PROSITE" id="PS51163">
    <property type="entry name" value="YRDC"/>
    <property type="match status" value="1"/>
</dbReference>
<evidence type="ECO:0000313" key="15">
    <source>
        <dbReference type="Proteomes" id="UP000738826"/>
    </source>
</evidence>
<dbReference type="NCBIfam" id="TIGR00057">
    <property type="entry name" value="L-threonylcarbamoyladenylate synthase"/>
    <property type="match status" value="1"/>
</dbReference>
<dbReference type="PANTHER" id="PTHR17490:SF16">
    <property type="entry name" value="THREONYLCARBAMOYL-AMP SYNTHASE"/>
    <property type="match status" value="1"/>
</dbReference>
<keyword evidence="4" id="KW-0963">Cytoplasm</keyword>
<comment type="caution">
    <text evidence="14">The sequence shown here is derived from an EMBL/GenBank/DDBJ whole genome shotgun (WGS) entry which is preliminary data.</text>
</comment>
<evidence type="ECO:0000256" key="9">
    <source>
        <dbReference type="ARBA" id="ARBA00022840"/>
    </source>
</evidence>
<evidence type="ECO:0000256" key="5">
    <source>
        <dbReference type="ARBA" id="ARBA00022679"/>
    </source>
</evidence>
<dbReference type="GO" id="GO:0061710">
    <property type="term" value="F:L-threonylcarbamoyladenylate synthase"/>
    <property type="evidence" value="ECO:0007669"/>
    <property type="project" value="UniProtKB-EC"/>
</dbReference>
<gene>
    <name evidence="14" type="ORF">GW779_02205</name>
    <name evidence="13" type="ORF">GW910_03965</name>
</gene>
<dbReference type="InterPro" id="IPR050156">
    <property type="entry name" value="TC-AMP_synthase_SUA5"/>
</dbReference>
<keyword evidence="9" id="KW-0067">ATP-binding</keyword>
<dbReference type="GO" id="GO:0005737">
    <property type="term" value="C:cytoplasm"/>
    <property type="evidence" value="ECO:0007669"/>
    <property type="project" value="UniProtKB-SubCell"/>
</dbReference>
<evidence type="ECO:0000256" key="3">
    <source>
        <dbReference type="ARBA" id="ARBA00012584"/>
    </source>
</evidence>
<accession>A0A8J7YU62</accession>
<dbReference type="AlphaFoldDB" id="A0A8J7YU62"/>
<organism evidence="14 15">
    <name type="scientific">Candidatus Altarchaeum hamiconexum</name>
    <dbReference type="NCBI Taxonomy" id="1803513"/>
    <lineage>
        <taxon>Archaea</taxon>
        <taxon>Candidatus Altarchaeota</taxon>
        <taxon>Candidatus Altiarchaeia</taxon>
        <taxon>Candidatus Altarchaeales</taxon>
        <taxon>Candidatus Altarchaeaceae</taxon>
        <taxon>Candidatus Altarchaeum</taxon>
    </lineage>
</organism>
<comment type="subcellular location">
    <subcellularLocation>
        <location evidence="1">Cytoplasm</location>
    </subcellularLocation>
</comment>
<name>A0A8J7YU62_9ARCH</name>
<evidence type="ECO:0000256" key="1">
    <source>
        <dbReference type="ARBA" id="ARBA00004496"/>
    </source>
</evidence>
<proteinExistence type="inferred from homology"/>
<keyword evidence="5" id="KW-0808">Transferase</keyword>
<evidence type="ECO:0000256" key="6">
    <source>
        <dbReference type="ARBA" id="ARBA00022694"/>
    </source>
</evidence>
<dbReference type="GO" id="GO:0003725">
    <property type="term" value="F:double-stranded RNA binding"/>
    <property type="evidence" value="ECO:0007669"/>
    <property type="project" value="InterPro"/>
</dbReference>
<evidence type="ECO:0000313" key="14">
    <source>
        <dbReference type="EMBL" id="NCS91222.1"/>
    </source>
</evidence>
<dbReference type="Gene3D" id="3.90.870.10">
    <property type="entry name" value="DHBP synthase"/>
    <property type="match status" value="1"/>
</dbReference>
<dbReference type="GO" id="GO:0008033">
    <property type="term" value="P:tRNA processing"/>
    <property type="evidence" value="ECO:0007669"/>
    <property type="project" value="UniProtKB-KW"/>
</dbReference>
<evidence type="ECO:0000313" key="13">
    <source>
        <dbReference type="EMBL" id="NCN65205.1"/>
    </source>
</evidence>
<dbReference type="Pfam" id="PF01300">
    <property type="entry name" value="Sua5_yciO_yrdC"/>
    <property type="match status" value="1"/>
</dbReference>
<dbReference type="Proteomes" id="UP000768163">
    <property type="component" value="Unassembled WGS sequence"/>
</dbReference>
<evidence type="ECO:0000256" key="11">
    <source>
        <dbReference type="ARBA" id="ARBA00048366"/>
    </source>
</evidence>
<evidence type="ECO:0000259" key="12">
    <source>
        <dbReference type="PROSITE" id="PS51163"/>
    </source>
</evidence>
<dbReference type="EC" id="2.7.7.87" evidence="3"/>
<sequence>MAITNDLNLAVKFLDEGKVICYPTDTVYGIGCRINFPEGIKRIFEIKRREFAKPLSIAIYNLNKAKEFVKLNDKTEKFIKENLDKPYTFIVPKTDKISDIITANKDVVGIRIISDERLKALTEKYPIITTSANISNEQPAKNFEEIDEEIKNAVDLILTGECKYNVPSTIIDLRNFKIIRE</sequence>
<evidence type="ECO:0000256" key="7">
    <source>
        <dbReference type="ARBA" id="ARBA00022695"/>
    </source>
</evidence>
<comment type="catalytic activity">
    <reaction evidence="11">
        <text>L-threonine + hydrogencarbonate + ATP = L-threonylcarbamoyladenylate + diphosphate + H2O</text>
        <dbReference type="Rhea" id="RHEA:36407"/>
        <dbReference type="ChEBI" id="CHEBI:15377"/>
        <dbReference type="ChEBI" id="CHEBI:17544"/>
        <dbReference type="ChEBI" id="CHEBI:30616"/>
        <dbReference type="ChEBI" id="CHEBI:33019"/>
        <dbReference type="ChEBI" id="CHEBI:57926"/>
        <dbReference type="ChEBI" id="CHEBI:73682"/>
        <dbReference type="EC" id="2.7.7.87"/>
    </reaction>
</comment>
<keyword evidence="8" id="KW-0547">Nucleotide-binding</keyword>
<dbReference type="InterPro" id="IPR006070">
    <property type="entry name" value="Sua5-like_dom"/>
</dbReference>
<reference evidence="14" key="1">
    <citation type="submission" date="2019-11" db="EMBL/GenBank/DDBJ databases">
        <title>Lipid analysis of CO2-rich subsurface aquifers suggests an autotrophy-based deep biosphere with lysolipids enriched in CPR bacteria.</title>
        <authorList>
            <person name="Probst A.J."/>
            <person name="Elling F.J."/>
            <person name="Castelle C.J."/>
            <person name="Zhu Q."/>
            <person name="Elvert M."/>
            <person name="Birarda G."/>
            <person name="Holman H.-Y."/>
            <person name="Lane K.R."/>
            <person name="Ladd B."/>
            <person name="Ryan M.C."/>
            <person name="Woyke T."/>
            <person name="Hinrichs K.-U."/>
            <person name="Banfield J.F."/>
        </authorList>
    </citation>
    <scope>NUCLEOTIDE SEQUENCE</scope>
    <source>
        <strain evidence="13">CG_2015-01_33_1645</strain>
        <strain evidence="14">CG_2015-04_33_537</strain>
    </source>
</reference>
<dbReference type="SUPFAM" id="SSF55821">
    <property type="entry name" value="YrdC/RibB"/>
    <property type="match status" value="1"/>
</dbReference>
<dbReference type="EMBL" id="JAACVF010000100">
    <property type="protein sequence ID" value="NCN65205.1"/>
    <property type="molecule type" value="Genomic_DNA"/>
</dbReference>
<dbReference type="GO" id="GO:0000049">
    <property type="term" value="F:tRNA binding"/>
    <property type="evidence" value="ECO:0007669"/>
    <property type="project" value="TreeGrafter"/>
</dbReference>